<evidence type="ECO:0000256" key="1">
    <source>
        <dbReference type="ARBA" id="ARBA00022485"/>
    </source>
</evidence>
<dbReference type="GO" id="GO:0016829">
    <property type="term" value="F:lyase activity"/>
    <property type="evidence" value="ECO:0007669"/>
    <property type="project" value="UniProtKB-KW"/>
</dbReference>
<dbReference type="GO" id="GO:0043365">
    <property type="term" value="F:[formate-C-acetyltransferase]-activating enzyme activity"/>
    <property type="evidence" value="ECO:0007669"/>
    <property type="project" value="UniProtKB-UniRule"/>
</dbReference>
<accession>A0A101FHA9</accession>
<dbReference type="NCBIfam" id="TIGR02493">
    <property type="entry name" value="PFLA"/>
    <property type="match status" value="1"/>
</dbReference>
<dbReference type="SUPFAM" id="SSF102114">
    <property type="entry name" value="Radical SAM enzymes"/>
    <property type="match status" value="1"/>
</dbReference>
<keyword evidence="8" id="KW-0456">Lyase</keyword>
<dbReference type="SFLD" id="SFLDS00029">
    <property type="entry name" value="Radical_SAM"/>
    <property type="match status" value="1"/>
</dbReference>
<dbReference type="PANTHER" id="PTHR30352">
    <property type="entry name" value="PYRUVATE FORMATE-LYASE-ACTIVATING ENZYME"/>
    <property type="match status" value="1"/>
</dbReference>
<dbReference type="Pfam" id="PF04055">
    <property type="entry name" value="Radical_SAM"/>
    <property type="match status" value="1"/>
</dbReference>
<comment type="similarity">
    <text evidence="6">Belongs to the organic radical-activating enzymes family.</text>
</comment>
<comment type="caution">
    <text evidence="8">The sequence shown here is derived from an EMBL/GenBank/DDBJ whole genome shotgun (WGS) entry which is preliminary data.</text>
</comment>
<proteinExistence type="inferred from homology"/>
<keyword evidence="6" id="KW-0560">Oxidoreductase</keyword>
<dbReference type="GO" id="GO:0046872">
    <property type="term" value="F:metal ion binding"/>
    <property type="evidence" value="ECO:0007669"/>
    <property type="project" value="UniProtKB-UniRule"/>
</dbReference>
<dbReference type="Proteomes" id="UP000053326">
    <property type="component" value="Unassembled WGS sequence"/>
</dbReference>
<evidence type="ECO:0000259" key="7">
    <source>
        <dbReference type="PROSITE" id="PS51918"/>
    </source>
</evidence>
<keyword evidence="5 6" id="KW-0411">Iron-sulfur</keyword>
<dbReference type="PROSITE" id="PS51918">
    <property type="entry name" value="RADICAL_SAM"/>
    <property type="match status" value="1"/>
</dbReference>
<dbReference type="InterPro" id="IPR007197">
    <property type="entry name" value="rSAM"/>
</dbReference>
<comment type="catalytic activity">
    <reaction evidence="6">
        <text>glycyl-[formate C-acetyltransferase] + reduced [flavodoxin] + S-adenosyl-L-methionine = glycin-2-yl radical-[formate C-acetyltransferase] + semiquinone [flavodoxin] + 5'-deoxyadenosine + L-methionine + H(+)</text>
        <dbReference type="Rhea" id="RHEA:19225"/>
        <dbReference type="Rhea" id="RHEA-COMP:10622"/>
        <dbReference type="Rhea" id="RHEA-COMP:12190"/>
        <dbReference type="Rhea" id="RHEA-COMP:12191"/>
        <dbReference type="Rhea" id="RHEA-COMP:14480"/>
        <dbReference type="ChEBI" id="CHEBI:15378"/>
        <dbReference type="ChEBI" id="CHEBI:17319"/>
        <dbReference type="ChEBI" id="CHEBI:29947"/>
        <dbReference type="ChEBI" id="CHEBI:32722"/>
        <dbReference type="ChEBI" id="CHEBI:57618"/>
        <dbReference type="ChEBI" id="CHEBI:57844"/>
        <dbReference type="ChEBI" id="CHEBI:59789"/>
        <dbReference type="ChEBI" id="CHEBI:140311"/>
        <dbReference type="EC" id="1.97.1.4"/>
    </reaction>
</comment>
<dbReference type="GO" id="GO:0005737">
    <property type="term" value="C:cytoplasm"/>
    <property type="evidence" value="ECO:0007669"/>
    <property type="project" value="UniProtKB-SubCell"/>
</dbReference>
<dbReference type="PANTHER" id="PTHR30352:SF5">
    <property type="entry name" value="PYRUVATE FORMATE-LYASE 1-ACTIVATING ENZYME"/>
    <property type="match status" value="1"/>
</dbReference>
<comment type="subcellular location">
    <subcellularLocation>
        <location evidence="6">Cytoplasm</location>
    </subcellularLocation>
</comment>
<comment type="cofactor">
    <cofactor evidence="6">
        <name>[4Fe-4S] cluster</name>
        <dbReference type="ChEBI" id="CHEBI:49883"/>
    </cofactor>
    <text evidence="6">Binds 1 [4Fe-4S] cluster. The cluster is coordinated with 3 cysteines and an exchangeable S-adenosyl-L-methionine.</text>
</comment>
<evidence type="ECO:0000313" key="8">
    <source>
        <dbReference type="EMBL" id="KUK36991.1"/>
    </source>
</evidence>
<keyword evidence="4 6" id="KW-0408">Iron</keyword>
<dbReference type="InterPro" id="IPR013785">
    <property type="entry name" value="Aldolase_TIM"/>
</dbReference>
<keyword evidence="8" id="KW-0670">Pyruvate</keyword>
<dbReference type="InterPro" id="IPR012838">
    <property type="entry name" value="PFL1_activating"/>
</dbReference>
<evidence type="ECO:0000313" key="9">
    <source>
        <dbReference type="Proteomes" id="UP000053326"/>
    </source>
</evidence>
<dbReference type="GO" id="GO:0051539">
    <property type="term" value="F:4 iron, 4 sulfur cluster binding"/>
    <property type="evidence" value="ECO:0007669"/>
    <property type="project" value="UniProtKB-UniRule"/>
</dbReference>
<dbReference type="EMBL" id="LGFO01000020">
    <property type="protein sequence ID" value="KUK36991.1"/>
    <property type="molecule type" value="Genomic_DNA"/>
</dbReference>
<keyword evidence="2 6" id="KW-0949">S-adenosyl-L-methionine</keyword>
<dbReference type="AlphaFoldDB" id="A0A101FHA9"/>
<evidence type="ECO:0000256" key="2">
    <source>
        <dbReference type="ARBA" id="ARBA00022691"/>
    </source>
</evidence>
<dbReference type="Gene3D" id="3.20.20.70">
    <property type="entry name" value="Aldolase class I"/>
    <property type="match status" value="1"/>
</dbReference>
<keyword evidence="3 6" id="KW-0479">Metal-binding</keyword>
<evidence type="ECO:0000256" key="5">
    <source>
        <dbReference type="ARBA" id="ARBA00023014"/>
    </source>
</evidence>
<dbReference type="InterPro" id="IPR034457">
    <property type="entry name" value="Organic_radical-activating"/>
</dbReference>
<dbReference type="PATRIC" id="fig|85874.4.peg.1429"/>
<name>A0A101FHA9_9THEO</name>
<evidence type="ECO:0000256" key="6">
    <source>
        <dbReference type="RuleBase" id="RU362053"/>
    </source>
</evidence>
<keyword evidence="1 6" id="KW-0004">4Fe-4S</keyword>
<dbReference type="EC" id="1.97.1.4" evidence="6"/>
<protein>
    <recommendedName>
        <fullName evidence="6">Pyruvate formate-lyase-activating enzyme</fullName>
        <ecNumber evidence="6">1.97.1.4</ecNumber>
    </recommendedName>
</protein>
<keyword evidence="6" id="KW-0963">Cytoplasm</keyword>
<evidence type="ECO:0000256" key="4">
    <source>
        <dbReference type="ARBA" id="ARBA00023004"/>
    </source>
</evidence>
<dbReference type="OMA" id="AMNKEYM"/>
<sequence>MTTGYVHSIETLGTVDNGGIRFVLFLQGCALHCRFCHNPDTWLQRGRPVTVEEIIEQLKDYKPFFDLSGGGLTVSGGEPLLQPHFVKELFVRAGELGIHRALDTSGFCRKGNILEVLPHTDLVLFSIKAVKPEKHRLLTATGNEEILKNLQLAVQFPVQLVICYVLIPGINDSARDARDLSNLVKSFPRDVPVQILPYHKMGAVKWRELGLCDPLAAIPPAAPEQVSFFEKQLREEGVSIY</sequence>
<organism evidence="8 9">
    <name type="scientific">Thermacetogenium phaeum</name>
    <dbReference type="NCBI Taxonomy" id="85874"/>
    <lineage>
        <taxon>Bacteria</taxon>
        <taxon>Bacillati</taxon>
        <taxon>Bacillota</taxon>
        <taxon>Clostridia</taxon>
        <taxon>Thermoanaerobacterales</taxon>
        <taxon>Thermoanaerobacteraceae</taxon>
        <taxon>Thermacetogenium</taxon>
    </lineage>
</organism>
<dbReference type="CDD" id="cd01335">
    <property type="entry name" value="Radical_SAM"/>
    <property type="match status" value="1"/>
</dbReference>
<feature type="domain" description="Radical SAM core" evidence="7">
    <location>
        <begin position="15"/>
        <end position="235"/>
    </location>
</feature>
<reference evidence="9" key="1">
    <citation type="journal article" date="2015" name="MBio">
        <title>Genome-Resolved Metagenomic Analysis Reveals Roles for Candidate Phyla and Other Microbial Community Members in Biogeochemical Transformations in Oil Reservoirs.</title>
        <authorList>
            <person name="Hu P."/>
            <person name="Tom L."/>
            <person name="Singh A."/>
            <person name="Thomas B.C."/>
            <person name="Baker B.J."/>
            <person name="Piceno Y.M."/>
            <person name="Andersen G.L."/>
            <person name="Banfield J.F."/>
        </authorList>
    </citation>
    <scope>NUCLEOTIDE SEQUENCE [LARGE SCALE GENOMIC DNA]</scope>
</reference>
<dbReference type="InterPro" id="IPR058240">
    <property type="entry name" value="rSAM_sf"/>
</dbReference>
<comment type="function">
    <text evidence="6">Activation of pyruvate formate-lyase under anaerobic conditions by generation of an organic free radical, using S-adenosylmethionine and reduced flavodoxin as cosubstrates to produce 5'-deoxy-adenosine.</text>
</comment>
<gene>
    <name evidence="8" type="ORF">XD66_0297</name>
</gene>
<dbReference type="SFLD" id="SFLDG01066">
    <property type="entry name" value="organic_radical-activating_enz"/>
    <property type="match status" value="1"/>
</dbReference>
<evidence type="ECO:0000256" key="3">
    <source>
        <dbReference type="ARBA" id="ARBA00022723"/>
    </source>
</evidence>